<keyword evidence="2" id="KW-0645">Protease</keyword>
<protein>
    <submittedName>
        <fullName evidence="4">Atxe2 family lasso peptide isopeptidase</fullName>
    </submittedName>
</protein>
<dbReference type="RefSeq" id="WP_339589076.1">
    <property type="nucleotide sequence ID" value="NZ_JBBHJZ010000005.1"/>
</dbReference>
<keyword evidence="1" id="KW-0378">Hydrolase</keyword>
<dbReference type="SUPFAM" id="SSF82171">
    <property type="entry name" value="DPP6 N-terminal domain-like"/>
    <property type="match status" value="1"/>
</dbReference>
<sequence>MAASRLVTPDDIIRLRDVGHRDVISTRQTPLGVSPDGKRLAFVISRAQIATNDYCRALVVVDLAPGTGSPAEPRVVDRGGELIKVPTAVRGLVQTAGAPDMVTPVWSPDGRSIAYRKRIDGRTEAWVAAADGSGARAVARLDGDVIDLAWDPDGARLLLTWQPGLVAQRAAIAREALSGYLYDDRFQPTDRPEPLLQASPLVGLSVDLASGRRQDLGADETAKRFPNYRPGLPVPLDVRSQGGIRARLTPVSDDLRSEMRIVAAMPDGSARACLARTCSGSIPLMFWIGETLVFLRQEGWAKGTYALYGWRPDRDAPQKIVAGEDLLSGCLPAAGRIVCMTENATTTRRIVTIDVADGLQKTVFDPNPEFGAIRLGTVKRLAVRNAVGREAWGDLVLPPGYRGGRLPLVIVQYRSRGFLRGGVGAEYPIHAFAARGMAVLSFERPDPLASGKTEAEQLGSATRDWGDRRSVNDALDRVIDEAVRLGVADPSRIGMTGLSDGATTTAFSLLNSRYRIAAAAVSSLAMEPQTVMTVGGTRWADSLKAQGYPPMTKDDPTFWAPMSLTRNASRIDTPILVQPADHEYTLSLEAWTALREADKPVEMFVFPDEYHNKWQPAHLTAVYERSLDWMDYWLLGKRDADPAKAPQYARWDALKVLADRPKSAGS</sequence>
<evidence type="ECO:0000256" key="2">
    <source>
        <dbReference type="ARBA" id="ARBA00022825"/>
    </source>
</evidence>
<dbReference type="InterPro" id="IPR011042">
    <property type="entry name" value="6-blade_b-propeller_TolB-like"/>
</dbReference>
<dbReference type="InterPro" id="IPR001375">
    <property type="entry name" value="Peptidase_S9_cat"/>
</dbReference>
<dbReference type="Proteomes" id="UP001361239">
    <property type="component" value="Unassembled WGS sequence"/>
</dbReference>
<evidence type="ECO:0000313" key="4">
    <source>
        <dbReference type="EMBL" id="MEJ5979141.1"/>
    </source>
</evidence>
<reference evidence="4 5" key="1">
    <citation type="submission" date="2024-03" db="EMBL/GenBank/DDBJ databases">
        <authorList>
            <person name="Jo J.-H."/>
        </authorList>
    </citation>
    <scope>NUCLEOTIDE SEQUENCE [LARGE SCALE GENOMIC DNA]</scope>
    <source>
        <strain evidence="4 5">PS1R-30</strain>
    </source>
</reference>
<gene>
    <name evidence="4" type="ORF">WG901_20985</name>
</gene>
<proteinExistence type="predicted"/>
<keyword evidence="5" id="KW-1185">Reference proteome</keyword>
<dbReference type="Gene3D" id="2.120.10.30">
    <property type="entry name" value="TolB, C-terminal domain"/>
    <property type="match status" value="1"/>
</dbReference>
<name>A0ABU8S1B8_9SPHN</name>
<evidence type="ECO:0000259" key="3">
    <source>
        <dbReference type="Pfam" id="PF00326"/>
    </source>
</evidence>
<dbReference type="PANTHER" id="PTHR42776">
    <property type="entry name" value="SERINE PEPTIDASE S9 FAMILY MEMBER"/>
    <property type="match status" value="1"/>
</dbReference>
<dbReference type="Gene3D" id="3.40.50.1820">
    <property type="entry name" value="alpha/beta hydrolase"/>
    <property type="match status" value="1"/>
</dbReference>
<accession>A0ABU8S1B8</accession>
<feature type="domain" description="Peptidase S9 prolyl oligopeptidase catalytic" evidence="3">
    <location>
        <begin position="446"/>
        <end position="634"/>
    </location>
</feature>
<dbReference type="EMBL" id="JBBHJZ010000005">
    <property type="protein sequence ID" value="MEJ5979141.1"/>
    <property type="molecule type" value="Genomic_DNA"/>
</dbReference>
<dbReference type="SUPFAM" id="SSF53474">
    <property type="entry name" value="alpha/beta-Hydrolases"/>
    <property type="match status" value="1"/>
</dbReference>
<dbReference type="InterPro" id="IPR053536">
    <property type="entry name" value="Lasso_peptide_isopeptidase"/>
</dbReference>
<dbReference type="InterPro" id="IPR029058">
    <property type="entry name" value="AB_hydrolase_fold"/>
</dbReference>
<dbReference type="PANTHER" id="PTHR42776:SF27">
    <property type="entry name" value="DIPEPTIDYL PEPTIDASE FAMILY MEMBER 6"/>
    <property type="match status" value="1"/>
</dbReference>
<evidence type="ECO:0000256" key="1">
    <source>
        <dbReference type="ARBA" id="ARBA00022801"/>
    </source>
</evidence>
<organism evidence="4 5">
    <name type="scientific">Novosphingobium anseongense</name>
    <dbReference type="NCBI Taxonomy" id="3133436"/>
    <lineage>
        <taxon>Bacteria</taxon>
        <taxon>Pseudomonadati</taxon>
        <taxon>Pseudomonadota</taxon>
        <taxon>Alphaproteobacteria</taxon>
        <taxon>Sphingomonadales</taxon>
        <taxon>Sphingomonadaceae</taxon>
        <taxon>Novosphingobium</taxon>
    </lineage>
</organism>
<keyword evidence="2" id="KW-0720">Serine protease</keyword>
<dbReference type="InterPro" id="IPR011659">
    <property type="entry name" value="WD40"/>
</dbReference>
<evidence type="ECO:0000313" key="5">
    <source>
        <dbReference type="Proteomes" id="UP001361239"/>
    </source>
</evidence>
<dbReference type="Pfam" id="PF07676">
    <property type="entry name" value="PD40"/>
    <property type="match status" value="1"/>
</dbReference>
<dbReference type="NCBIfam" id="NF033523">
    <property type="entry name" value="lasso_peptidase"/>
    <property type="match status" value="1"/>
</dbReference>
<comment type="caution">
    <text evidence="4">The sequence shown here is derived from an EMBL/GenBank/DDBJ whole genome shotgun (WGS) entry which is preliminary data.</text>
</comment>
<dbReference type="Pfam" id="PF00326">
    <property type="entry name" value="Peptidase_S9"/>
    <property type="match status" value="1"/>
</dbReference>